<feature type="compositionally biased region" description="Basic and acidic residues" evidence="1">
    <location>
        <begin position="562"/>
        <end position="580"/>
    </location>
</feature>
<accession>A0A9W4ICF7</accession>
<dbReference type="AlphaFoldDB" id="A0A9W4ICF7"/>
<evidence type="ECO:0000256" key="1">
    <source>
        <dbReference type="SAM" id="MobiDB-lite"/>
    </source>
</evidence>
<organism evidence="2 3">
    <name type="scientific">Penicillium salamii</name>
    <dbReference type="NCBI Taxonomy" id="1612424"/>
    <lineage>
        <taxon>Eukaryota</taxon>
        <taxon>Fungi</taxon>
        <taxon>Dikarya</taxon>
        <taxon>Ascomycota</taxon>
        <taxon>Pezizomycotina</taxon>
        <taxon>Eurotiomycetes</taxon>
        <taxon>Eurotiomycetidae</taxon>
        <taxon>Eurotiales</taxon>
        <taxon>Aspergillaceae</taxon>
        <taxon>Penicillium</taxon>
    </lineage>
</organism>
<comment type="caution">
    <text evidence="2">The sequence shown here is derived from an EMBL/GenBank/DDBJ whole genome shotgun (WGS) entry which is preliminary data.</text>
</comment>
<feature type="compositionally biased region" description="Acidic residues" evidence="1">
    <location>
        <begin position="581"/>
        <end position="610"/>
    </location>
</feature>
<feature type="region of interest" description="Disordered" evidence="1">
    <location>
        <begin position="517"/>
        <end position="699"/>
    </location>
</feature>
<sequence>MLILHFAVQSSTNAILKIQEPCLHSDPASPDQRIEKTSEHVTVDPPFKGAQIEDVGTSAKGKETSMVEDGSTTTKANAPRIGFKHDPAEEAILSQFEPVEVATEKKKKKKRRPKSQRGIGAPTGFEPWHADAPMTPAEFEEDKRIYDPALPILETCYYMPHYNPETQEEIKMCTDTMKNFFTYLLYHDVCPEQKEDLEAARETCDRCEKELWLCQQIVRHDGPGHFNRACSTLFAGYYYDAPDDPDAWRHVRFVSKDTFTRDIARKVIKYAIAINGDDRMTRKFKCLVEWDKLQTKQVEDIDGFEIISIEYPSEEARAYYRELAPDLLPVGRVKAREFRDEGRGEFDLAPWEKIDWDAGFAPAYNFEFFLEESVLDLLLPGMKVITTVYETNWGMHFYDEVMSVLPTNYLFTYNDWMIDYKTPEPIEWIGDQREIERRRAEAMIVRPPERSQRYLVLYMLAKEMSWVAPRGSSNREHCKNIINCLEIYGFNMDEIKEKLELTDRHIPVKTVCIKLPPRGPNEKPPVKEKPAVVWGPSKQGPGPLLPLREKFNGKGIIKPVQRKPDKKEHIEEEPVEKELVEGELVEGELVEGELVEEEPAEEEPVEEEPAEKEPAEKELVEEEPAEEEPVEGEPVEGEPVEGEPVEKEPAEEEPAEEEPVEEEPAEKEPAEKEPAEKELVEEEPVKGEPVGKQTMKGAS</sequence>
<evidence type="ECO:0000313" key="3">
    <source>
        <dbReference type="Proteomes" id="UP001152649"/>
    </source>
</evidence>
<dbReference type="GO" id="GO:0033167">
    <property type="term" value="C:ARC complex"/>
    <property type="evidence" value="ECO:0007669"/>
    <property type="project" value="InterPro"/>
</dbReference>
<gene>
    <name evidence="2" type="ORF">PSALAMII_LOCUS1277</name>
</gene>
<keyword evidence="3" id="KW-1185">Reference proteome</keyword>
<name>A0A9W4ICF7_9EURO</name>
<dbReference type="EMBL" id="CAJVPG010000044">
    <property type="protein sequence ID" value="CAG8275124.1"/>
    <property type="molecule type" value="Genomic_DNA"/>
</dbReference>
<feature type="compositionally biased region" description="Basic residues" evidence="1">
    <location>
        <begin position="105"/>
        <end position="115"/>
    </location>
</feature>
<protein>
    <submittedName>
        <fullName evidence="2">Uncharacterized protein</fullName>
    </submittedName>
</protein>
<feature type="compositionally biased region" description="Acidic residues" evidence="1">
    <location>
        <begin position="619"/>
        <end position="665"/>
    </location>
</feature>
<evidence type="ECO:0000313" key="2">
    <source>
        <dbReference type="EMBL" id="CAG8275124.1"/>
    </source>
</evidence>
<feature type="region of interest" description="Disordered" evidence="1">
    <location>
        <begin position="102"/>
        <end position="132"/>
    </location>
</feature>
<proteinExistence type="predicted"/>
<dbReference type="GO" id="GO:0031047">
    <property type="term" value="P:regulatory ncRNA-mediated gene silencing"/>
    <property type="evidence" value="ECO:0007669"/>
    <property type="project" value="InterPro"/>
</dbReference>
<dbReference type="OrthoDB" id="4248682at2759"/>
<reference evidence="2" key="1">
    <citation type="submission" date="2021-07" db="EMBL/GenBank/DDBJ databases">
        <authorList>
            <person name="Branca A.L. A."/>
        </authorList>
    </citation>
    <scope>NUCLEOTIDE SEQUENCE</scope>
</reference>
<feature type="region of interest" description="Disordered" evidence="1">
    <location>
        <begin position="26"/>
        <end position="80"/>
    </location>
</feature>
<feature type="compositionally biased region" description="Basic and acidic residues" evidence="1">
    <location>
        <begin position="32"/>
        <end position="42"/>
    </location>
</feature>
<feature type="compositionally biased region" description="Basic and acidic residues" evidence="1">
    <location>
        <begin position="666"/>
        <end position="686"/>
    </location>
</feature>
<feature type="compositionally biased region" description="Basic and acidic residues" evidence="1">
    <location>
        <begin position="520"/>
        <end position="530"/>
    </location>
</feature>
<dbReference type="Proteomes" id="UP001152649">
    <property type="component" value="Unassembled WGS sequence"/>
</dbReference>
<dbReference type="InterPro" id="IPR018606">
    <property type="entry name" value="Arb1"/>
</dbReference>
<dbReference type="Pfam" id="PF09692">
    <property type="entry name" value="Arb1"/>
    <property type="match status" value="2"/>
</dbReference>